<dbReference type="EMBL" id="QGDJ01000005">
    <property type="protein sequence ID" value="PWJ18302.1"/>
    <property type="molecule type" value="Genomic_DNA"/>
</dbReference>
<evidence type="ECO:0000313" key="3">
    <source>
        <dbReference type="Proteomes" id="UP000245839"/>
    </source>
</evidence>
<dbReference type="Proteomes" id="UP000251571">
    <property type="component" value="Unassembled WGS sequence"/>
</dbReference>
<sequence length="31" mass="2947">MTSTGMQKIAFAALAVLVALAGLGVLDGGGL</sequence>
<protein>
    <submittedName>
        <fullName evidence="2">Uncharacterized protein</fullName>
    </submittedName>
</protein>
<evidence type="ECO:0000313" key="1">
    <source>
        <dbReference type="EMBL" id="PWJ18302.1"/>
    </source>
</evidence>
<accession>A0A2Y9AWC0</accession>
<organism evidence="2 4">
    <name type="scientific">Jannaschia seohaensis</name>
    <dbReference type="NCBI Taxonomy" id="475081"/>
    <lineage>
        <taxon>Bacteria</taxon>
        <taxon>Pseudomonadati</taxon>
        <taxon>Pseudomonadota</taxon>
        <taxon>Alphaproteobacteria</taxon>
        <taxon>Rhodobacterales</taxon>
        <taxon>Roseobacteraceae</taxon>
        <taxon>Jannaschia</taxon>
    </lineage>
</organism>
<proteinExistence type="predicted"/>
<dbReference type="EMBL" id="UETC01000005">
    <property type="protein sequence ID" value="SSA46827.1"/>
    <property type="molecule type" value="Genomic_DNA"/>
</dbReference>
<name>A0A2Y9AWC0_9RHOB</name>
<dbReference type="Proteomes" id="UP000245839">
    <property type="component" value="Unassembled WGS sequence"/>
</dbReference>
<reference evidence="1 3" key="2">
    <citation type="submission" date="2018-03" db="EMBL/GenBank/DDBJ databases">
        <title>Genomic Encyclopedia of Archaeal and Bacterial Type Strains, Phase II (KMG-II): from individual species to whole genera.</title>
        <authorList>
            <person name="Goeker M."/>
        </authorList>
    </citation>
    <scope>NUCLEOTIDE SEQUENCE [LARGE SCALE GENOMIC DNA]</scope>
    <source>
        <strain evidence="1 3">DSM 25227</strain>
    </source>
</reference>
<keyword evidence="3" id="KW-1185">Reference proteome</keyword>
<evidence type="ECO:0000313" key="2">
    <source>
        <dbReference type="EMBL" id="SSA46827.1"/>
    </source>
</evidence>
<dbReference type="AlphaFoldDB" id="A0A2Y9AWC0"/>
<reference evidence="2 4" key="1">
    <citation type="submission" date="2016-10" db="EMBL/GenBank/DDBJ databases">
        <authorList>
            <person name="Cai Z."/>
        </authorList>
    </citation>
    <scope>NUCLEOTIDE SEQUENCE [LARGE SCALE GENOMIC DNA]</scope>
    <source>
        <strain evidence="2 4">DSM 25227</strain>
    </source>
</reference>
<gene>
    <name evidence="1" type="ORF">BCF38_105290</name>
    <name evidence="2" type="ORF">SAMN05421539_105290</name>
</gene>
<evidence type="ECO:0000313" key="4">
    <source>
        <dbReference type="Proteomes" id="UP000251571"/>
    </source>
</evidence>